<dbReference type="Proteomes" id="UP000036959">
    <property type="component" value="Unassembled WGS sequence"/>
</dbReference>
<dbReference type="EMBL" id="LFJJ01000046">
    <property type="protein sequence ID" value="KND60758.1"/>
    <property type="molecule type" value="Genomic_DNA"/>
</dbReference>
<sequence>MNMKRCAVSISLFAIIAGAFAQDDTDLVKQAQQTLAAAPPIHLQATILSIDRDTRTVTVHGPHRDATLVVSKDVPNFDRLRVGDKVDVMYKNAILVTAQKVSGKNAGTRQRTDTQSYQPGTGANGEGFESSRRTEILATVEKVDNKHHRITLRGPWRTETMDLLPEFQAQKLKKGDTVHAVFLSAAAVNVTPVDAAK</sequence>
<organism evidence="3 4">
    <name type="scientific">Candidatus Burkholderia verschuerenii</name>
    <dbReference type="NCBI Taxonomy" id="242163"/>
    <lineage>
        <taxon>Bacteria</taxon>
        <taxon>Pseudomonadati</taxon>
        <taxon>Pseudomonadota</taxon>
        <taxon>Betaproteobacteria</taxon>
        <taxon>Burkholderiales</taxon>
        <taxon>Burkholderiaceae</taxon>
        <taxon>Burkholderia</taxon>
    </lineage>
</organism>
<dbReference type="RefSeq" id="WP_050453339.1">
    <property type="nucleotide sequence ID" value="NZ_LFJJ01000046.1"/>
</dbReference>
<evidence type="ECO:0000256" key="2">
    <source>
        <dbReference type="SAM" id="SignalP"/>
    </source>
</evidence>
<dbReference type="OrthoDB" id="9130037at2"/>
<name>A0A0L0MEI8_9BURK</name>
<evidence type="ECO:0000313" key="4">
    <source>
        <dbReference type="Proteomes" id="UP000036959"/>
    </source>
</evidence>
<comment type="caution">
    <text evidence="3">The sequence shown here is derived from an EMBL/GenBank/DDBJ whole genome shotgun (WGS) entry which is preliminary data.</text>
</comment>
<evidence type="ECO:0008006" key="5">
    <source>
        <dbReference type="Google" id="ProtNLM"/>
    </source>
</evidence>
<dbReference type="AlphaFoldDB" id="A0A0L0MEI8"/>
<proteinExistence type="predicted"/>
<dbReference type="PATRIC" id="fig|242163.4.peg.5320"/>
<keyword evidence="2" id="KW-0732">Signal</keyword>
<evidence type="ECO:0000313" key="3">
    <source>
        <dbReference type="EMBL" id="KND60758.1"/>
    </source>
</evidence>
<feature type="signal peptide" evidence="2">
    <location>
        <begin position="1"/>
        <end position="21"/>
    </location>
</feature>
<accession>A0A0L0MEI8</accession>
<feature type="region of interest" description="Disordered" evidence="1">
    <location>
        <begin position="105"/>
        <end position="130"/>
    </location>
</feature>
<evidence type="ECO:0000256" key="1">
    <source>
        <dbReference type="SAM" id="MobiDB-lite"/>
    </source>
</evidence>
<protein>
    <recommendedName>
        <fullName evidence="5">DUF5666 domain-containing protein</fullName>
    </recommendedName>
</protein>
<feature type="compositionally biased region" description="Polar residues" evidence="1">
    <location>
        <begin position="105"/>
        <end position="121"/>
    </location>
</feature>
<reference evidence="4" key="1">
    <citation type="submission" date="2015-06" db="EMBL/GenBank/DDBJ databases">
        <title>Comparative genomics of Burkholderia leaf nodule symbionts.</title>
        <authorList>
            <person name="Carlier A."/>
            <person name="Eberl L."/>
            <person name="Pinto-Carbo M."/>
        </authorList>
    </citation>
    <scope>NUCLEOTIDE SEQUENCE [LARGE SCALE GENOMIC DNA]</scope>
    <source>
        <strain evidence="4">UZHbot4</strain>
    </source>
</reference>
<gene>
    <name evidence="3" type="ORF">BVER_00717c</name>
</gene>
<feature type="chain" id="PRO_5005544318" description="DUF5666 domain-containing protein" evidence="2">
    <location>
        <begin position="22"/>
        <end position="197"/>
    </location>
</feature>
<keyword evidence="4" id="KW-1185">Reference proteome</keyword>